<dbReference type="Proteomes" id="UP001055057">
    <property type="component" value="Unassembled WGS sequence"/>
</dbReference>
<comment type="similarity">
    <text evidence="1">Belongs to the ParD antitoxin family.</text>
</comment>
<organism evidence="3 4">
    <name type="scientific">Methylobacterium trifolii</name>
    <dbReference type="NCBI Taxonomy" id="1003092"/>
    <lineage>
        <taxon>Bacteria</taxon>
        <taxon>Pseudomonadati</taxon>
        <taxon>Pseudomonadota</taxon>
        <taxon>Alphaproteobacteria</taxon>
        <taxon>Hyphomicrobiales</taxon>
        <taxon>Methylobacteriaceae</taxon>
        <taxon>Methylobacterium</taxon>
    </lineage>
</organism>
<keyword evidence="4" id="KW-1185">Reference proteome</keyword>
<comment type="caution">
    <text evidence="3">The sequence shown here is derived from an EMBL/GenBank/DDBJ whole genome shotgun (WGS) entry which is preliminary data.</text>
</comment>
<evidence type="ECO:0000313" key="3">
    <source>
        <dbReference type="EMBL" id="GJE60347.1"/>
    </source>
</evidence>
<evidence type="ECO:0000313" key="4">
    <source>
        <dbReference type="Proteomes" id="UP001055057"/>
    </source>
</evidence>
<reference evidence="3" key="1">
    <citation type="journal article" date="2021" name="Front. Microbiol.">
        <title>Comprehensive Comparative Genomics and Phenotyping of Methylobacterium Species.</title>
        <authorList>
            <person name="Alessa O."/>
            <person name="Ogura Y."/>
            <person name="Fujitani Y."/>
            <person name="Takami H."/>
            <person name="Hayashi T."/>
            <person name="Sahin N."/>
            <person name="Tani A."/>
        </authorList>
    </citation>
    <scope>NUCLEOTIDE SEQUENCE</scope>
    <source>
        <strain evidence="3">DSM 23632</strain>
    </source>
</reference>
<sequence length="91" mass="9996">MRTSKPVTVTLGEMQERVEARLQSGAYASVSEVVRAGLRALDREEAAIDAVLREKVRDALDDPRPSLPADQVFDELRAHHAARMKAAGRDA</sequence>
<dbReference type="Gene3D" id="6.10.10.120">
    <property type="entry name" value="Antitoxin ParD1-like"/>
    <property type="match status" value="1"/>
</dbReference>
<dbReference type="InterPro" id="IPR038296">
    <property type="entry name" value="ParD_sf"/>
</dbReference>
<accession>A0ABQ4TZP0</accession>
<evidence type="ECO:0000256" key="1">
    <source>
        <dbReference type="ARBA" id="ARBA00008580"/>
    </source>
</evidence>
<dbReference type="InterPro" id="IPR022789">
    <property type="entry name" value="ParD"/>
</dbReference>
<protein>
    <recommendedName>
        <fullName evidence="5">Type II toxin-antitoxin system ParD family antitoxin</fullName>
    </recommendedName>
</protein>
<gene>
    <name evidence="3" type="ORF">MPOCJGCO_2458</name>
</gene>
<reference evidence="3" key="2">
    <citation type="submission" date="2021-08" db="EMBL/GenBank/DDBJ databases">
        <authorList>
            <person name="Tani A."/>
            <person name="Ola A."/>
            <person name="Ogura Y."/>
            <person name="Katsura K."/>
            <person name="Hayashi T."/>
        </authorList>
    </citation>
    <scope>NUCLEOTIDE SEQUENCE</scope>
    <source>
        <strain evidence="3">DSM 23632</strain>
    </source>
</reference>
<keyword evidence="2" id="KW-1277">Toxin-antitoxin system</keyword>
<dbReference type="PANTHER" id="PTHR36582">
    <property type="entry name" value="ANTITOXIN PARD"/>
    <property type="match status" value="1"/>
</dbReference>
<dbReference type="PANTHER" id="PTHR36582:SF2">
    <property type="entry name" value="ANTITOXIN PARD"/>
    <property type="match status" value="1"/>
</dbReference>
<evidence type="ECO:0008006" key="5">
    <source>
        <dbReference type="Google" id="ProtNLM"/>
    </source>
</evidence>
<dbReference type="Pfam" id="PF03693">
    <property type="entry name" value="ParD_antitoxin"/>
    <property type="match status" value="1"/>
</dbReference>
<evidence type="ECO:0000256" key="2">
    <source>
        <dbReference type="ARBA" id="ARBA00022649"/>
    </source>
</evidence>
<dbReference type="EMBL" id="BPRB01000126">
    <property type="protein sequence ID" value="GJE60347.1"/>
    <property type="molecule type" value="Genomic_DNA"/>
</dbReference>
<dbReference type="InterPro" id="IPR010985">
    <property type="entry name" value="Ribbon_hlx_hlx"/>
</dbReference>
<dbReference type="NCBIfam" id="TIGR02606">
    <property type="entry name" value="antidote_CC2985"/>
    <property type="match status" value="1"/>
</dbReference>
<name>A0ABQ4TZP0_9HYPH</name>
<proteinExistence type="inferred from homology"/>
<dbReference type="SUPFAM" id="SSF47598">
    <property type="entry name" value="Ribbon-helix-helix"/>
    <property type="match status" value="1"/>
</dbReference>